<sequence length="83" mass="9735">QDSHHLDVHSNLLKINLNGLKRFERAVKKWQCFHHDMKNFSQWLTDAEQNLARAQTGTRDLDQAKIKQYLKLFGAGLFEPCQL</sequence>
<dbReference type="Proteomes" id="UP000827986">
    <property type="component" value="Unassembled WGS sequence"/>
</dbReference>
<evidence type="ECO:0000313" key="1">
    <source>
        <dbReference type="EMBL" id="KAH1187606.1"/>
    </source>
</evidence>
<dbReference type="EMBL" id="JAHDVG010000463">
    <property type="protein sequence ID" value="KAH1187606.1"/>
    <property type="molecule type" value="Genomic_DNA"/>
</dbReference>
<dbReference type="AlphaFoldDB" id="A0A9D4BB47"/>
<dbReference type="Gene3D" id="1.20.58.60">
    <property type="match status" value="1"/>
</dbReference>
<evidence type="ECO:0008006" key="3">
    <source>
        <dbReference type="Google" id="ProtNLM"/>
    </source>
</evidence>
<dbReference type="SUPFAM" id="SSF46966">
    <property type="entry name" value="Spectrin repeat"/>
    <property type="match status" value="1"/>
</dbReference>
<gene>
    <name evidence="1" type="ORF">KIL84_020355</name>
</gene>
<proteinExistence type="predicted"/>
<keyword evidence="2" id="KW-1185">Reference proteome</keyword>
<organism evidence="1 2">
    <name type="scientific">Mauremys mutica</name>
    <name type="common">yellowpond turtle</name>
    <dbReference type="NCBI Taxonomy" id="74926"/>
    <lineage>
        <taxon>Eukaryota</taxon>
        <taxon>Metazoa</taxon>
        <taxon>Chordata</taxon>
        <taxon>Craniata</taxon>
        <taxon>Vertebrata</taxon>
        <taxon>Euteleostomi</taxon>
        <taxon>Archelosauria</taxon>
        <taxon>Testudinata</taxon>
        <taxon>Testudines</taxon>
        <taxon>Cryptodira</taxon>
        <taxon>Durocryptodira</taxon>
        <taxon>Testudinoidea</taxon>
        <taxon>Geoemydidae</taxon>
        <taxon>Geoemydinae</taxon>
        <taxon>Mauremys</taxon>
    </lineage>
</organism>
<accession>A0A9D4BB47</accession>
<comment type="caution">
    <text evidence="1">The sequence shown here is derived from an EMBL/GenBank/DDBJ whole genome shotgun (WGS) entry which is preliminary data.</text>
</comment>
<reference evidence="1" key="1">
    <citation type="submission" date="2021-09" db="EMBL/GenBank/DDBJ databases">
        <title>The genome of Mauremys mutica provides insights into the evolution of semi-aquatic lifestyle.</title>
        <authorList>
            <person name="Gong S."/>
            <person name="Gao Y."/>
        </authorList>
    </citation>
    <scope>NUCLEOTIDE SEQUENCE</scope>
    <source>
        <strain evidence="1">MM-2020</strain>
        <tissue evidence="1">Muscle</tissue>
    </source>
</reference>
<evidence type="ECO:0000313" key="2">
    <source>
        <dbReference type="Proteomes" id="UP000827986"/>
    </source>
</evidence>
<name>A0A9D4BB47_9SAUR</name>
<protein>
    <recommendedName>
        <fullName evidence="3">Dystrophin</fullName>
    </recommendedName>
</protein>
<feature type="non-terminal residue" evidence="1">
    <location>
        <position position="1"/>
    </location>
</feature>